<accession>A0A433SCU7</accession>
<name>A0A433SCU7_9BURK</name>
<proteinExistence type="predicted"/>
<reference evidence="1 2" key="1">
    <citation type="submission" date="2018-01" db="EMBL/GenBank/DDBJ databases">
        <title>Saezia sanguinis gen. nov., sp. nov., in the order Burkholderiales isolated from human blood.</title>
        <authorList>
            <person name="Medina-Pascual M.J."/>
            <person name="Valdezate S."/>
            <person name="Monzon S."/>
            <person name="Cuesta I."/>
            <person name="Carrasco G."/>
            <person name="Villalon P."/>
            <person name="Saez-Nieto J.A."/>
        </authorList>
    </citation>
    <scope>NUCLEOTIDE SEQUENCE [LARGE SCALE GENOMIC DNA]</scope>
    <source>
        <strain evidence="1 2">CNM695-12</strain>
    </source>
</reference>
<dbReference type="PANTHER" id="PTHR35564:SF3">
    <property type="entry name" value="TYPE VI SECRETION SYSTEM BASEPLATE SUBUNIT TSSG"/>
    <property type="match status" value="1"/>
</dbReference>
<dbReference type="Pfam" id="PF06996">
    <property type="entry name" value="T6SS_TssG"/>
    <property type="match status" value="1"/>
</dbReference>
<organism evidence="1 2">
    <name type="scientific">Saezia sanguinis</name>
    <dbReference type="NCBI Taxonomy" id="1965230"/>
    <lineage>
        <taxon>Bacteria</taxon>
        <taxon>Pseudomonadati</taxon>
        <taxon>Pseudomonadota</taxon>
        <taxon>Betaproteobacteria</taxon>
        <taxon>Burkholderiales</taxon>
        <taxon>Saeziaceae</taxon>
        <taxon>Saezia</taxon>
    </lineage>
</organism>
<evidence type="ECO:0008006" key="3">
    <source>
        <dbReference type="Google" id="ProtNLM"/>
    </source>
</evidence>
<dbReference type="OrthoDB" id="1523296at2"/>
<comment type="caution">
    <text evidence="1">The sequence shown here is derived from an EMBL/GenBank/DDBJ whole genome shotgun (WGS) entry which is preliminary data.</text>
</comment>
<dbReference type="AlphaFoldDB" id="A0A433SCU7"/>
<dbReference type="EMBL" id="PQSP01000004">
    <property type="protein sequence ID" value="RUS66454.1"/>
    <property type="molecule type" value="Genomic_DNA"/>
</dbReference>
<evidence type="ECO:0000313" key="2">
    <source>
        <dbReference type="Proteomes" id="UP000286947"/>
    </source>
</evidence>
<dbReference type="InterPro" id="IPR010732">
    <property type="entry name" value="T6SS_TssG-like"/>
</dbReference>
<dbReference type="RefSeq" id="WP_126979948.1">
    <property type="nucleotide sequence ID" value="NZ_CAWUGC010000015.1"/>
</dbReference>
<evidence type="ECO:0000313" key="1">
    <source>
        <dbReference type="EMBL" id="RUS66454.1"/>
    </source>
</evidence>
<dbReference type="Proteomes" id="UP000286947">
    <property type="component" value="Unassembled WGS sequence"/>
</dbReference>
<protein>
    <recommendedName>
        <fullName evidence="3">Type VI secretion system baseplate subunit TssG</fullName>
    </recommendedName>
</protein>
<dbReference type="PANTHER" id="PTHR35564">
    <property type="match status" value="1"/>
</dbReference>
<keyword evidence="2" id="KW-1185">Reference proteome</keyword>
<gene>
    <name evidence="1" type="ORF">CUZ56_01733</name>
</gene>
<dbReference type="NCBIfam" id="TIGR03347">
    <property type="entry name" value="VI_chp_1"/>
    <property type="match status" value="1"/>
</dbReference>
<sequence>MAIKERQATRDIADVVLGDAHNYAFYRLLEHLHRLHDDDLESGEADSPLFQRVVLEGDAQLGFPASDVVLAERLPDSDEQYRVKTSFFSMQGPDSPLPGYYIDQLAYDYAHGIGIRPAFLDFFNHRLLTLLHQAWRKYRYYVRFQHEAKDRFSKYVFALIGLNDSELRGATPIPWARLLSFTGIIASRSRSPSVVSGIIAHCFDLEAVHIREFDQRYVDVAPGQRNAMGKANATLGDNFVLGARVSTRASKFTIVISELTQQRFRDFLPNGKDYEPLRKLIDFLLRDSMAYDLELGLQQKEVPPFVLKKESGTHLGWTTFLPQDAPLRLESVVKIKART</sequence>